<gene>
    <name evidence="1" type="ORF">NUW58_g4096</name>
</gene>
<comment type="caution">
    <text evidence="1">The sequence shown here is derived from an EMBL/GenBank/DDBJ whole genome shotgun (WGS) entry which is preliminary data.</text>
</comment>
<evidence type="ECO:0000313" key="2">
    <source>
        <dbReference type="Proteomes" id="UP001143856"/>
    </source>
</evidence>
<name>A0ACC1P954_9PEZI</name>
<reference evidence="1" key="1">
    <citation type="submission" date="2022-10" db="EMBL/GenBank/DDBJ databases">
        <title>Genome Sequence of Xylaria curta.</title>
        <authorList>
            <person name="Buettner E."/>
        </authorList>
    </citation>
    <scope>NUCLEOTIDE SEQUENCE</scope>
    <source>
        <strain evidence="1">Babe10</strain>
    </source>
</reference>
<sequence length="231" mass="25478">MGSKRKKPNMALMPPEVSTDDRSPDQSSDGPRRSGRLLGRANQITNPKSAKDLILGGKLEPGQSKLKNRQLTGTSGEELAMSGLQEMENQLRSEVKRQKLAVQESEVQPSRYGEQQAAFLPRPIKAEPDVLPADMEIEALAEGMGKPRTKQPGHENKAQLKAEEVDQKLPDRDDAELILEDNDIKVAKQEGARPPPVNSGYLPLPWKGRLGYVNNSRHHGCAATEDRTAIY</sequence>
<dbReference type="Proteomes" id="UP001143856">
    <property type="component" value="Unassembled WGS sequence"/>
</dbReference>
<organism evidence="1 2">
    <name type="scientific">Xylaria curta</name>
    <dbReference type="NCBI Taxonomy" id="42375"/>
    <lineage>
        <taxon>Eukaryota</taxon>
        <taxon>Fungi</taxon>
        <taxon>Dikarya</taxon>
        <taxon>Ascomycota</taxon>
        <taxon>Pezizomycotina</taxon>
        <taxon>Sordariomycetes</taxon>
        <taxon>Xylariomycetidae</taxon>
        <taxon>Xylariales</taxon>
        <taxon>Xylariaceae</taxon>
        <taxon>Xylaria</taxon>
    </lineage>
</organism>
<keyword evidence="2" id="KW-1185">Reference proteome</keyword>
<accession>A0ACC1P954</accession>
<protein>
    <submittedName>
        <fullName evidence="1">Uncharacterized protein</fullName>
    </submittedName>
</protein>
<dbReference type="EMBL" id="JAPDGR010000678">
    <property type="protein sequence ID" value="KAJ2988217.1"/>
    <property type="molecule type" value="Genomic_DNA"/>
</dbReference>
<proteinExistence type="predicted"/>
<evidence type="ECO:0000313" key="1">
    <source>
        <dbReference type="EMBL" id="KAJ2988217.1"/>
    </source>
</evidence>